<protein>
    <recommendedName>
        <fullName evidence="3">Glycosyl transferase family 2</fullName>
    </recommendedName>
</protein>
<dbReference type="AlphaFoldDB" id="F9Y4U2"/>
<evidence type="ECO:0000313" key="1">
    <source>
        <dbReference type="EMBL" id="AEM41826.1"/>
    </source>
</evidence>
<dbReference type="Proteomes" id="UP000000692">
    <property type="component" value="Chromosome"/>
</dbReference>
<evidence type="ECO:0008006" key="3">
    <source>
        <dbReference type="Google" id="ProtNLM"/>
    </source>
</evidence>
<dbReference type="eggNOG" id="ENOG502Z8VQ">
    <property type="taxonomic scope" value="Bacteria"/>
</dbReference>
<reference evidence="1 2" key="1">
    <citation type="journal article" date="2011" name="J. Bacteriol.">
        <title>Complete genome sequence of the industrial strain Ketogulonicigenium vulgare WSH-001.</title>
        <authorList>
            <person name="Liu L."/>
            <person name="Li Y."/>
            <person name="Zhang J."/>
            <person name="Zhou Z."/>
            <person name="Liu J."/>
            <person name="Li X."/>
            <person name="Zhou J."/>
            <person name="Du G."/>
            <person name="Wang L."/>
            <person name="Chen J."/>
        </authorList>
    </citation>
    <scope>NUCLEOTIDE SEQUENCE [LARGE SCALE GENOMIC DNA]</scope>
    <source>
        <strain evidence="1 2">WSH-001</strain>
    </source>
</reference>
<dbReference type="Pfam" id="PF13704">
    <property type="entry name" value="Glyco_tranf_2_4"/>
    <property type="match status" value="1"/>
</dbReference>
<keyword evidence="2" id="KW-1185">Reference proteome</keyword>
<dbReference type="RefSeq" id="WP_014537981.1">
    <property type="nucleotide sequence ID" value="NC_017384.1"/>
</dbReference>
<sequence>MSASWSVITVMRNTPYEVMRFVAWYLDMGADQIYIIFHDENDPFIARLQGHPRITCIPFTADLRAQMGIDPDYAGPPQIQAGTYLYPRVTTDWVLRLDCDELVLCENGRLSERLAALPADIQTAIIRPCEQLISDLPAHHHLFRMRMTDEDAQQIYGDMAELLSKRRGLMSHAFGKSAHRTGIQNIEVREHNAVFIGTNTRTNNLAWMRKKGVSLLHFNAEVFEKWKAAAARRSRNASFAPALSAKILAAEASETADTELRQIYDTIVHFDTRRTDALLETDCGFVLDFDFDVLIDRYFDSAQLMLRAG</sequence>
<name>F9Y4U2_KETVW</name>
<organism evidence="1 2">
    <name type="scientific">Ketogulonicigenium vulgare (strain WSH-001)</name>
    <dbReference type="NCBI Taxonomy" id="759362"/>
    <lineage>
        <taxon>Bacteria</taxon>
        <taxon>Pseudomonadati</taxon>
        <taxon>Pseudomonadota</taxon>
        <taxon>Alphaproteobacteria</taxon>
        <taxon>Rhodobacterales</taxon>
        <taxon>Roseobacteraceae</taxon>
        <taxon>Ketogulonicigenium</taxon>
    </lineage>
</organism>
<evidence type="ECO:0000313" key="2">
    <source>
        <dbReference type="Proteomes" id="UP000000692"/>
    </source>
</evidence>
<dbReference type="HOGENOM" id="CLU_955720_0_0_5"/>
<dbReference type="OrthoDB" id="7203640at2"/>
<accession>F9Y4U2</accession>
<proteinExistence type="predicted"/>
<dbReference type="KEGG" id="kvl:KVU_1988"/>
<dbReference type="EMBL" id="CP002018">
    <property type="protein sequence ID" value="AEM41826.1"/>
    <property type="molecule type" value="Genomic_DNA"/>
</dbReference>
<gene>
    <name evidence="1" type="ordered locus">KVU_1988</name>
</gene>